<sequence length="476" mass="55305">MKKEIVISYHDDNVRVALREDEKLVEFYVEQEENSQKVGNIYKGKVKDILPGMQAAFVDIGFSKNAFLYVGDILTNDRESNEEKIEKLLTPNQDILVQVTKEQMGTKGARITCNLTVPGRYLVLMPFNNYIGISRRIEDEYERNRLKSIAERIKHQHYGIIIRTVAEGIAEEKLHKDLDFLLGLWSNIEDNYKSYTSPSMVFSDLDLVGRALRDLFDKQVDYLYIDDKTQYNKIRNILSIKSPKLIDKVKLYTLKNPIFYQFGIDKELQKAFDRKIWLKSGGYLIIDQLEALTVIDVNTGKFVGSKNLEDTVIRTNIEAAAEICRQIRLRDLSGIIIIDFIDMPKDEHKELILRLLEEEMKKDHTKGQILGITQLGLVEITRKKIRKGIYNAMQQKCPTCNGNGRLMNQFTENMFLEDKIKNYVFLNPSKAYKIKANCPKLRFLTDKKCQLEEELNCHLILEEIKKEDGFEIMAFD</sequence>
<gene>
    <name evidence="7" type="ORF">PRVXT_001769</name>
</gene>
<evidence type="ECO:0000256" key="3">
    <source>
        <dbReference type="ARBA" id="ARBA00022801"/>
    </source>
</evidence>
<evidence type="ECO:0000259" key="6">
    <source>
        <dbReference type="PROSITE" id="PS50126"/>
    </source>
</evidence>
<protein>
    <submittedName>
        <fullName evidence="7">Rne/Rng family ribonuclease</fullName>
    </submittedName>
</protein>
<dbReference type="SMART" id="SM00316">
    <property type="entry name" value="S1"/>
    <property type="match status" value="1"/>
</dbReference>
<dbReference type="GO" id="GO:0003723">
    <property type="term" value="F:RNA binding"/>
    <property type="evidence" value="ECO:0007669"/>
    <property type="project" value="UniProtKB-KW"/>
</dbReference>
<evidence type="ECO:0000256" key="5">
    <source>
        <dbReference type="ARBA" id="ARBA00022884"/>
    </source>
</evidence>
<evidence type="ECO:0000256" key="4">
    <source>
        <dbReference type="ARBA" id="ARBA00022842"/>
    </source>
</evidence>
<dbReference type="GO" id="GO:0004540">
    <property type="term" value="F:RNA nuclease activity"/>
    <property type="evidence" value="ECO:0007669"/>
    <property type="project" value="InterPro"/>
</dbReference>
<keyword evidence="3" id="KW-0378">Hydrolase</keyword>
<keyword evidence="5" id="KW-0694">RNA-binding</keyword>
<dbReference type="CDD" id="cd04453">
    <property type="entry name" value="S1_RNase_E"/>
    <property type="match status" value="1"/>
</dbReference>
<dbReference type="InterPro" id="IPR012340">
    <property type="entry name" value="NA-bd_OB-fold"/>
</dbReference>
<organism evidence="7">
    <name type="scientific">Proteinivorax tanatarense</name>
    <dbReference type="NCBI Taxonomy" id="1260629"/>
    <lineage>
        <taxon>Bacteria</taxon>
        <taxon>Bacillati</taxon>
        <taxon>Bacillota</taxon>
        <taxon>Clostridia</taxon>
        <taxon>Eubacteriales</taxon>
        <taxon>Proteinivoracaceae</taxon>
        <taxon>Proteinivorax</taxon>
    </lineage>
</organism>
<dbReference type="PANTHER" id="PTHR30001:SF0">
    <property type="entry name" value="RIBONUCLEASE G"/>
    <property type="match status" value="1"/>
</dbReference>
<dbReference type="Gene3D" id="2.40.50.140">
    <property type="entry name" value="Nucleic acid-binding proteins"/>
    <property type="match status" value="1"/>
</dbReference>
<evidence type="ECO:0000256" key="2">
    <source>
        <dbReference type="ARBA" id="ARBA00022723"/>
    </source>
</evidence>
<dbReference type="Pfam" id="PF10150">
    <property type="entry name" value="RNase_E_G"/>
    <property type="match status" value="1"/>
</dbReference>
<dbReference type="GO" id="GO:0005737">
    <property type="term" value="C:cytoplasm"/>
    <property type="evidence" value="ECO:0007669"/>
    <property type="project" value="TreeGrafter"/>
</dbReference>
<dbReference type="PANTHER" id="PTHR30001">
    <property type="entry name" value="RIBONUCLEASE"/>
    <property type="match status" value="1"/>
</dbReference>
<dbReference type="GO" id="GO:0016787">
    <property type="term" value="F:hydrolase activity"/>
    <property type="evidence" value="ECO:0007669"/>
    <property type="project" value="UniProtKB-KW"/>
</dbReference>
<dbReference type="EMBL" id="CP158367">
    <property type="protein sequence ID" value="XBX73767.1"/>
    <property type="molecule type" value="Genomic_DNA"/>
</dbReference>
<dbReference type="InterPro" id="IPR004659">
    <property type="entry name" value="RNase_E/G"/>
</dbReference>
<evidence type="ECO:0000256" key="1">
    <source>
        <dbReference type="ARBA" id="ARBA00001946"/>
    </source>
</evidence>
<dbReference type="InterPro" id="IPR003029">
    <property type="entry name" value="S1_domain"/>
</dbReference>
<comment type="cofactor">
    <cofactor evidence="1">
        <name>Mg(2+)</name>
        <dbReference type="ChEBI" id="CHEBI:18420"/>
    </cofactor>
</comment>
<reference evidence="7" key="1">
    <citation type="journal article" date="2013" name="Extremophiles">
        <title>Proteinivorax tanatarense gen. nov., sp. nov., an anaerobic, haloalkaliphilic, proteolytic bacterium isolated from a decaying algal bloom, and proposal of Proteinivoraceae fam. nov.</title>
        <authorList>
            <person name="Kevbrin V."/>
            <person name="Boltyanskaya Y."/>
            <person name="Zhilina T."/>
            <person name="Kolganova T."/>
            <person name="Lavrentjeva E."/>
            <person name="Kuznetsov B."/>
        </authorList>
    </citation>
    <scope>NUCLEOTIDE SEQUENCE</scope>
    <source>
        <strain evidence="7">Z-910T</strain>
    </source>
</reference>
<dbReference type="NCBIfam" id="TIGR00757">
    <property type="entry name" value="RNaseEG"/>
    <property type="match status" value="1"/>
</dbReference>
<evidence type="ECO:0000313" key="7">
    <source>
        <dbReference type="EMBL" id="XBX73767.1"/>
    </source>
</evidence>
<dbReference type="GO" id="GO:0046872">
    <property type="term" value="F:metal ion binding"/>
    <property type="evidence" value="ECO:0007669"/>
    <property type="project" value="UniProtKB-KW"/>
</dbReference>
<reference evidence="7" key="2">
    <citation type="submission" date="2024-06" db="EMBL/GenBank/DDBJ databases">
        <authorList>
            <person name="Petrova K.O."/>
            <person name="Toshchakov S.V."/>
            <person name="Boltjanskaja Y.V."/>
            <person name="Kevbrin V."/>
        </authorList>
    </citation>
    <scope>NUCLEOTIDE SEQUENCE</scope>
    <source>
        <strain evidence="7">Z-910T</strain>
    </source>
</reference>
<dbReference type="PROSITE" id="PS50126">
    <property type="entry name" value="S1"/>
    <property type="match status" value="1"/>
</dbReference>
<keyword evidence="4" id="KW-0460">Magnesium</keyword>
<dbReference type="GO" id="GO:0006364">
    <property type="term" value="P:rRNA processing"/>
    <property type="evidence" value="ECO:0007669"/>
    <property type="project" value="TreeGrafter"/>
</dbReference>
<dbReference type="SUPFAM" id="SSF50249">
    <property type="entry name" value="Nucleic acid-binding proteins"/>
    <property type="match status" value="1"/>
</dbReference>
<keyword evidence="2" id="KW-0479">Metal-binding</keyword>
<dbReference type="AlphaFoldDB" id="A0AAU7VHY2"/>
<proteinExistence type="predicted"/>
<feature type="domain" description="S1 motif" evidence="6">
    <location>
        <begin position="39"/>
        <end position="116"/>
    </location>
</feature>
<dbReference type="InterPro" id="IPR019307">
    <property type="entry name" value="RNA-bd_AU-1/RNase_E/G"/>
</dbReference>
<accession>A0AAU7VHY2</accession>
<name>A0AAU7VHY2_9FIRM</name>
<dbReference type="RefSeq" id="WP_350342529.1">
    <property type="nucleotide sequence ID" value="NZ_CP158367.1"/>
</dbReference>